<dbReference type="InterPro" id="IPR014001">
    <property type="entry name" value="Helicase_ATP-bd"/>
</dbReference>
<name>A0ABY2HC38_9HYPO</name>
<feature type="compositionally biased region" description="Polar residues" evidence="8">
    <location>
        <begin position="1156"/>
        <end position="1170"/>
    </location>
</feature>
<dbReference type="Pfam" id="PF00270">
    <property type="entry name" value="DEAD"/>
    <property type="match status" value="1"/>
</dbReference>
<dbReference type="SUPFAM" id="SSF52540">
    <property type="entry name" value="P-loop containing nucleoside triphosphate hydrolases"/>
    <property type="match status" value="1"/>
</dbReference>
<feature type="compositionally biased region" description="Polar residues" evidence="8">
    <location>
        <begin position="276"/>
        <end position="288"/>
    </location>
</feature>
<evidence type="ECO:0000259" key="9">
    <source>
        <dbReference type="PROSITE" id="PS51192"/>
    </source>
</evidence>
<protein>
    <recommendedName>
        <fullName evidence="1">RNA helicase</fullName>
        <ecNumber evidence="1">3.6.4.13</ecNumber>
    </recommendedName>
</protein>
<dbReference type="PROSITE" id="PS51192">
    <property type="entry name" value="HELICASE_ATP_BIND_1"/>
    <property type="match status" value="1"/>
</dbReference>
<feature type="region of interest" description="Disordered" evidence="8">
    <location>
        <begin position="993"/>
        <end position="1100"/>
    </location>
</feature>
<comment type="caution">
    <text evidence="11">The sequence shown here is derived from an EMBL/GenBank/DDBJ whole genome shotgun (WGS) entry which is preliminary data.</text>
</comment>
<feature type="region of interest" description="Disordered" evidence="8">
    <location>
        <begin position="130"/>
        <end position="152"/>
    </location>
</feature>
<feature type="compositionally biased region" description="Polar residues" evidence="8">
    <location>
        <begin position="1057"/>
        <end position="1074"/>
    </location>
</feature>
<dbReference type="SUPFAM" id="SSF81296">
    <property type="entry name" value="E set domains"/>
    <property type="match status" value="1"/>
</dbReference>
<feature type="domain" description="Helicase C-terminal" evidence="10">
    <location>
        <begin position="838"/>
        <end position="1001"/>
    </location>
</feature>
<keyword evidence="12" id="KW-1185">Reference proteome</keyword>
<evidence type="ECO:0000313" key="11">
    <source>
        <dbReference type="EMBL" id="TFB05231.1"/>
    </source>
</evidence>
<feature type="compositionally biased region" description="Acidic residues" evidence="8">
    <location>
        <begin position="1198"/>
        <end position="1214"/>
    </location>
</feature>
<dbReference type="GeneID" id="300574711"/>
<gene>
    <name evidence="11" type="ORF">CCMA1212_002893</name>
</gene>
<feature type="domain" description="Helicase ATP-binding" evidence="9">
    <location>
        <begin position="580"/>
        <end position="790"/>
    </location>
</feature>
<dbReference type="InterPro" id="IPR014756">
    <property type="entry name" value="Ig_E-set"/>
</dbReference>
<dbReference type="InterPro" id="IPR027417">
    <property type="entry name" value="P-loop_NTPase"/>
</dbReference>
<comment type="catalytic activity">
    <reaction evidence="7">
        <text>ATP + H2O = ADP + phosphate + H(+)</text>
        <dbReference type="Rhea" id="RHEA:13065"/>
        <dbReference type="ChEBI" id="CHEBI:15377"/>
        <dbReference type="ChEBI" id="CHEBI:15378"/>
        <dbReference type="ChEBI" id="CHEBI:30616"/>
        <dbReference type="ChEBI" id="CHEBI:43474"/>
        <dbReference type="ChEBI" id="CHEBI:456216"/>
        <dbReference type="EC" id="3.6.4.13"/>
    </reaction>
</comment>
<keyword evidence="3" id="KW-0378">Hydrolase</keyword>
<keyword evidence="4" id="KW-0347">Helicase</keyword>
<evidence type="ECO:0000256" key="3">
    <source>
        <dbReference type="ARBA" id="ARBA00022801"/>
    </source>
</evidence>
<dbReference type="InterPro" id="IPR013783">
    <property type="entry name" value="Ig-like_fold"/>
</dbReference>
<feature type="compositionally biased region" description="Basic and acidic residues" evidence="8">
    <location>
        <begin position="448"/>
        <end position="460"/>
    </location>
</feature>
<dbReference type="SMART" id="SM00490">
    <property type="entry name" value="HELICc"/>
    <property type="match status" value="1"/>
</dbReference>
<feature type="compositionally biased region" description="Basic residues" evidence="8">
    <location>
        <begin position="1453"/>
        <end position="1463"/>
    </location>
</feature>
<dbReference type="PROSITE" id="PS51194">
    <property type="entry name" value="HELICASE_CTER"/>
    <property type="match status" value="1"/>
</dbReference>
<dbReference type="InterPro" id="IPR011545">
    <property type="entry name" value="DEAD/DEAH_box_helicase_dom"/>
</dbReference>
<feature type="region of interest" description="Disordered" evidence="8">
    <location>
        <begin position="401"/>
        <end position="508"/>
    </location>
</feature>
<dbReference type="EC" id="3.6.4.13" evidence="1"/>
<accession>A0ABY2HC38</accession>
<dbReference type="RefSeq" id="XP_073561432.1">
    <property type="nucleotide sequence ID" value="XM_073700261.1"/>
</dbReference>
<evidence type="ECO:0000313" key="12">
    <source>
        <dbReference type="Proteomes" id="UP001642720"/>
    </source>
</evidence>
<organism evidence="11 12">
    <name type="scientific">Trichoderma ghanense</name>
    <dbReference type="NCBI Taxonomy" id="65468"/>
    <lineage>
        <taxon>Eukaryota</taxon>
        <taxon>Fungi</taxon>
        <taxon>Dikarya</taxon>
        <taxon>Ascomycota</taxon>
        <taxon>Pezizomycotina</taxon>
        <taxon>Sordariomycetes</taxon>
        <taxon>Hypocreomycetidae</taxon>
        <taxon>Hypocreales</taxon>
        <taxon>Hypocreaceae</taxon>
        <taxon>Trichoderma</taxon>
    </lineage>
</organism>
<keyword evidence="6" id="KW-0694">RNA-binding</keyword>
<dbReference type="Proteomes" id="UP001642720">
    <property type="component" value="Unassembled WGS sequence"/>
</dbReference>
<evidence type="ECO:0000256" key="8">
    <source>
        <dbReference type="SAM" id="MobiDB-lite"/>
    </source>
</evidence>
<evidence type="ECO:0000256" key="1">
    <source>
        <dbReference type="ARBA" id="ARBA00012552"/>
    </source>
</evidence>
<feature type="region of interest" description="Disordered" evidence="8">
    <location>
        <begin position="257"/>
        <end position="309"/>
    </location>
</feature>
<feature type="compositionally biased region" description="Basic and acidic residues" evidence="8">
    <location>
        <begin position="1044"/>
        <end position="1055"/>
    </location>
</feature>
<evidence type="ECO:0000256" key="4">
    <source>
        <dbReference type="ARBA" id="ARBA00022806"/>
    </source>
</evidence>
<feature type="compositionally biased region" description="Basic and acidic residues" evidence="8">
    <location>
        <begin position="484"/>
        <end position="505"/>
    </location>
</feature>
<dbReference type="Gene3D" id="2.60.40.10">
    <property type="entry name" value="Immunoglobulins"/>
    <property type="match status" value="1"/>
</dbReference>
<evidence type="ECO:0000256" key="5">
    <source>
        <dbReference type="ARBA" id="ARBA00022840"/>
    </source>
</evidence>
<dbReference type="Pfam" id="PF00271">
    <property type="entry name" value="Helicase_C"/>
    <property type="match status" value="1"/>
</dbReference>
<feature type="compositionally biased region" description="Polar residues" evidence="8">
    <location>
        <begin position="1396"/>
        <end position="1409"/>
    </location>
</feature>
<evidence type="ECO:0000256" key="2">
    <source>
        <dbReference type="ARBA" id="ARBA00022741"/>
    </source>
</evidence>
<dbReference type="SMART" id="SM00487">
    <property type="entry name" value="DEXDc"/>
    <property type="match status" value="1"/>
</dbReference>
<feature type="region of interest" description="Disordered" evidence="8">
    <location>
        <begin position="1138"/>
        <end position="1537"/>
    </location>
</feature>
<feature type="compositionally biased region" description="Polar residues" evidence="8">
    <location>
        <begin position="412"/>
        <end position="427"/>
    </location>
</feature>
<keyword evidence="2" id="KW-0547">Nucleotide-binding</keyword>
<dbReference type="CDD" id="cd02859">
    <property type="entry name" value="E_set_AMPKbeta_like_N"/>
    <property type="match status" value="1"/>
</dbReference>
<dbReference type="Gene3D" id="3.40.50.300">
    <property type="entry name" value="P-loop containing nucleotide triphosphate hydrolases"/>
    <property type="match status" value="2"/>
</dbReference>
<evidence type="ECO:0000256" key="6">
    <source>
        <dbReference type="ARBA" id="ARBA00022884"/>
    </source>
</evidence>
<evidence type="ECO:0000256" key="7">
    <source>
        <dbReference type="ARBA" id="ARBA00047984"/>
    </source>
</evidence>
<dbReference type="InterPro" id="IPR001650">
    <property type="entry name" value="Helicase_C-like"/>
</dbReference>
<keyword evidence="5" id="KW-0067">ATP-binding</keyword>
<feature type="compositionally biased region" description="Acidic residues" evidence="8">
    <location>
        <begin position="1232"/>
        <end position="1241"/>
    </location>
</feature>
<feature type="compositionally biased region" description="Polar residues" evidence="8">
    <location>
        <begin position="1357"/>
        <end position="1384"/>
    </location>
</feature>
<reference evidence="11 12" key="1">
    <citation type="submission" date="2018-01" db="EMBL/GenBank/DDBJ databases">
        <title>Genome characterization of the sugarcane-associated fungus Trichoderma ghanense CCMA-1212 and their application in lignocelulose bioconversion.</title>
        <authorList>
            <person name="Steindorff A.S."/>
            <person name="Mendes T.D."/>
            <person name="Vilela E.S.D."/>
            <person name="Rodrigues D.S."/>
            <person name="Formighieri E.F."/>
            <person name="Melo I.S."/>
            <person name="Favaro L.C.L."/>
        </authorList>
    </citation>
    <scope>NUCLEOTIDE SEQUENCE [LARGE SCALE GENOMIC DNA]</scope>
    <source>
        <strain evidence="11 12">CCMA-1212</strain>
    </source>
</reference>
<dbReference type="PANTHER" id="PTHR47960">
    <property type="entry name" value="DEAD-BOX ATP-DEPENDENT RNA HELICASE 50"/>
    <property type="match status" value="1"/>
</dbReference>
<sequence length="1571" mass="173420">MSSTAVLYTVTFHRPGTEPPVFLAGDFASLDWGVQEMEFSPKEGGEYFFESRVFGEPGRDYHFKFRAGKDGPWMVDENRAIATDEMGNRNNVLKLPKGYVPKLKGEEQRRTSTPIEQVALVAAEVADTAAKLDEQDESTPPISRSGGESEIDEELKTPLFAHECFGAYNFVDDALDHEALDDDKLRRESKPRFDEYNIDEVDINDPTIEQFPCEKTAIFSTLRKIQSSLAEDHSVIDDSQPSPRLDARRLSVDSDDSLLSAGSLSPVTARRRENRMSTGSGRNRSLVSLGSIAEEPKTPGPEEPSHPVATGSYMKNGTGFGHQLPPFRLEIVKDGASQAPLINGAGASTADATRADKQRQSLLHFLHQHQIPTSPRSLNMRRAAANSVCLRCVHTIRSRPLIQPSPKPSILPSVQPQPCLSQRSFTQRAKDRPSRMILADQVHKTPRLGRDDRKPRRERVAGPFAGMNRTVANIDPSRAASRARSVDRKNSQDDSRRRPPNERKALKMQRALASVSYSKRTTLKEKMQSFESFDQFDLLPALKTAVVDELFAAMVDIRPTPVQRLAIPALLGQKEPGEPRTQEERQSSFLLAAETGSGKTLAYLLPAIDALKRAEAEDPEIQAYKERAAVEKERQKAADFKGKPFEEPHPTMARPKVIVLVPTAELAHQVGQVAKKLSHAVKFKTEILSSNLKPQQIQRNLYGPKGLDLVISTPHLLASIADSDPNILSRVSHVIIDEADSLFDRSFSSVTSSIVERSSPSMKQLICCSATIPRKLNNYLATNYPKMVRITTPNLHAIPRRVQLGVIDVSKDPYRNNKDLACADAIYTIGREASQHENLVKDEIDVRRIIVFVNEREKTEQVAEYLRSKGIDAQALHRDTPEKRHGETLETFTTSEPLRIIAPPNPSRKRSLANVKVLVVTDLASRGIDTLAVRHVILYDVPHTTIDFIHRLGRAGRMGRRGRGIVLVGNDDRRDVVADVKKSMFMARAARAVVTAQPSSSSPSTAVEQKPETRGRPRGRPRKNPPATARPSINEEDVIQAANRTRDETLKKLANEDATTTSDATAPRASSRSSIELGRFTTATITTTTPGRNRRDTSGLDLGDSVFGDLDDSFAEGSVPGSALSGDISNMSYSALRSQSRRSSFVGRNDPPIRPSSRTGNTPRVGSSFNIGLFKRRAREPSILGGSRIPLQEQEPLAVEDSEADSEDDFEPEAESTPLNNRRRTQGNVNNEEPESPDEAESSNPRKRKSLDTQQSGVRPGKVSRTEPGPSRQPDERDFSELPDAPPFSQDEHVDETSDSELSEMSLPRDLPARLPQRPVTPVNLEEIVAPPASSGSEGPDVWPDIRTLAKKRRRPSVTTPTRLENLSDMSSPPSLTHSPNYDTAKTGKPRGRPPQRQQESPKMTTADLTSLLPKRKYKKSRDPLGLESDEELDTSGLGHEDDELSYLDTQTARRRKRGRPPTKARSASRGGKRTASSTRPASYGARSRHSSDKENADVDGSGSEDEGDEEGGSRFIPLADNTFDEGAAGGSADAVATEELKQASNKFKEVDKWELDFEEVAEPSSPQDGR</sequence>
<dbReference type="EMBL" id="PPTA01000003">
    <property type="protein sequence ID" value="TFB05231.1"/>
    <property type="molecule type" value="Genomic_DNA"/>
</dbReference>
<proteinExistence type="predicted"/>
<evidence type="ECO:0000259" key="10">
    <source>
        <dbReference type="PROSITE" id="PS51194"/>
    </source>
</evidence>